<evidence type="ECO:0000313" key="3">
    <source>
        <dbReference type="Proteomes" id="UP000521943"/>
    </source>
</evidence>
<gene>
    <name evidence="2" type="ORF">DFP72DRAFT_54187</name>
</gene>
<keyword evidence="3" id="KW-1185">Reference proteome</keyword>
<organism evidence="2 3">
    <name type="scientific">Ephemerocybe angulata</name>
    <dbReference type="NCBI Taxonomy" id="980116"/>
    <lineage>
        <taxon>Eukaryota</taxon>
        <taxon>Fungi</taxon>
        <taxon>Dikarya</taxon>
        <taxon>Basidiomycota</taxon>
        <taxon>Agaricomycotina</taxon>
        <taxon>Agaricomycetes</taxon>
        <taxon>Agaricomycetidae</taxon>
        <taxon>Agaricales</taxon>
        <taxon>Agaricineae</taxon>
        <taxon>Psathyrellaceae</taxon>
        <taxon>Ephemerocybe</taxon>
    </lineage>
</organism>
<dbReference type="EMBL" id="JACGCI010000109">
    <property type="protein sequence ID" value="KAF6745195.1"/>
    <property type="molecule type" value="Genomic_DNA"/>
</dbReference>
<proteinExistence type="predicted"/>
<feature type="region of interest" description="Disordered" evidence="1">
    <location>
        <begin position="92"/>
        <end position="122"/>
    </location>
</feature>
<comment type="caution">
    <text evidence="2">The sequence shown here is derived from an EMBL/GenBank/DDBJ whole genome shotgun (WGS) entry which is preliminary data.</text>
</comment>
<accession>A0A8H6HEY9</accession>
<dbReference type="Proteomes" id="UP000521943">
    <property type="component" value="Unassembled WGS sequence"/>
</dbReference>
<feature type="compositionally biased region" description="Low complexity" evidence="1">
    <location>
        <begin position="107"/>
        <end position="122"/>
    </location>
</feature>
<sequence>MIPLAVLGFGEVVRESAGSDVRFRDSPRPLFLLGWLLAVLLPMYLRRGLGLVIRRRTPLEGSIVLKSGFRKLENTHHVPYTVRPEQVDSNLRGMTIDLPRPPPSAPPGATSSSTPRDTPTRTTITLNHSRRNCAFLPHLPLLKPRGPPRTASIRCKSGEGVQVVVSLQRLREWKSMTQDLGSQYSCSCTARW</sequence>
<protein>
    <submittedName>
        <fullName evidence="2">Uncharacterized protein</fullName>
    </submittedName>
</protein>
<evidence type="ECO:0000256" key="1">
    <source>
        <dbReference type="SAM" id="MobiDB-lite"/>
    </source>
</evidence>
<dbReference type="AlphaFoldDB" id="A0A8H6HEY9"/>
<evidence type="ECO:0000313" key="2">
    <source>
        <dbReference type="EMBL" id="KAF6745195.1"/>
    </source>
</evidence>
<name>A0A8H6HEY9_9AGAR</name>
<reference evidence="2 3" key="1">
    <citation type="submission" date="2020-07" db="EMBL/GenBank/DDBJ databases">
        <title>Comparative genomics of pyrophilous fungi reveals a link between fire events and developmental genes.</title>
        <authorList>
            <consortium name="DOE Joint Genome Institute"/>
            <person name="Steindorff A.S."/>
            <person name="Carver A."/>
            <person name="Calhoun S."/>
            <person name="Stillman K."/>
            <person name="Liu H."/>
            <person name="Lipzen A."/>
            <person name="Pangilinan J."/>
            <person name="Labutti K."/>
            <person name="Bruns T.D."/>
            <person name="Grigoriev I.V."/>
        </authorList>
    </citation>
    <scope>NUCLEOTIDE SEQUENCE [LARGE SCALE GENOMIC DNA]</scope>
    <source>
        <strain evidence="2 3">CBS 144469</strain>
    </source>
</reference>